<dbReference type="GO" id="GO:0009052">
    <property type="term" value="P:pentose-phosphate shunt, non-oxidative branch"/>
    <property type="evidence" value="ECO:0007669"/>
    <property type="project" value="UniProtKB-UniRule"/>
</dbReference>
<dbReference type="NCBIfam" id="TIGR00021">
    <property type="entry name" value="rpiA"/>
    <property type="match status" value="1"/>
</dbReference>
<comment type="catalytic activity">
    <reaction evidence="1 3">
        <text>aldehydo-D-ribose 5-phosphate = D-ribulose 5-phosphate</text>
        <dbReference type="Rhea" id="RHEA:14657"/>
        <dbReference type="ChEBI" id="CHEBI:58121"/>
        <dbReference type="ChEBI" id="CHEBI:58273"/>
        <dbReference type="EC" id="5.3.1.6"/>
    </reaction>
</comment>
<comment type="function">
    <text evidence="3">Catalyzes the reversible conversion of ribose-5-phosphate to ribulose 5-phosphate.</text>
</comment>
<dbReference type="SUPFAM" id="SSF100950">
    <property type="entry name" value="NagB/RpiA/CoA transferase-like"/>
    <property type="match status" value="1"/>
</dbReference>
<dbReference type="CDD" id="cd01398">
    <property type="entry name" value="RPI_A"/>
    <property type="match status" value="1"/>
</dbReference>
<proteinExistence type="inferred from homology"/>
<evidence type="ECO:0000256" key="1">
    <source>
        <dbReference type="ARBA" id="ARBA00001713"/>
    </source>
</evidence>
<accession>A0A5B9VXK0</accession>
<comment type="subunit">
    <text evidence="3">Homodimer.</text>
</comment>
<reference evidence="4 5" key="1">
    <citation type="submission" date="2019-08" db="EMBL/GenBank/DDBJ databases">
        <title>Deep-cultivation of Planctomycetes and their phenomic and genomic characterization uncovers novel biology.</title>
        <authorList>
            <person name="Wiegand S."/>
            <person name="Jogler M."/>
            <person name="Boedeker C."/>
            <person name="Pinto D."/>
            <person name="Vollmers J."/>
            <person name="Rivas-Marin E."/>
            <person name="Kohn T."/>
            <person name="Peeters S.H."/>
            <person name="Heuer A."/>
            <person name="Rast P."/>
            <person name="Oberbeckmann S."/>
            <person name="Bunk B."/>
            <person name="Jeske O."/>
            <person name="Meyerdierks A."/>
            <person name="Storesund J.E."/>
            <person name="Kallscheuer N."/>
            <person name="Luecker S."/>
            <person name="Lage O.M."/>
            <person name="Pohl T."/>
            <person name="Merkel B.J."/>
            <person name="Hornburger P."/>
            <person name="Mueller R.-W."/>
            <person name="Bruemmer F."/>
            <person name="Labrenz M."/>
            <person name="Spormann A.M."/>
            <person name="Op den Camp H."/>
            <person name="Overmann J."/>
            <person name="Amann R."/>
            <person name="Jetten M.S.M."/>
            <person name="Mascher T."/>
            <person name="Medema M.H."/>
            <person name="Devos D.P."/>
            <person name="Kaster A.-K."/>
            <person name="Ovreas L."/>
            <person name="Rohde M."/>
            <person name="Galperin M.Y."/>
            <person name="Jogler C."/>
        </authorList>
    </citation>
    <scope>NUCLEOTIDE SEQUENCE [LARGE SCALE GENOMIC DNA]</scope>
    <source>
        <strain evidence="4 5">OJF2</strain>
    </source>
</reference>
<dbReference type="EMBL" id="CP042997">
    <property type="protein sequence ID" value="QEH33008.1"/>
    <property type="molecule type" value="Genomic_DNA"/>
</dbReference>
<dbReference type="EC" id="5.3.1.6" evidence="3"/>
<feature type="binding site" evidence="3">
    <location>
        <begin position="30"/>
        <end position="33"/>
    </location>
    <ligand>
        <name>substrate</name>
    </ligand>
</feature>
<dbReference type="HAMAP" id="MF_00170">
    <property type="entry name" value="Rib_5P_isom_A"/>
    <property type="match status" value="1"/>
</dbReference>
<dbReference type="PANTHER" id="PTHR11934:SF0">
    <property type="entry name" value="RIBOSE-5-PHOSPHATE ISOMERASE"/>
    <property type="match status" value="1"/>
</dbReference>
<dbReference type="InterPro" id="IPR004788">
    <property type="entry name" value="Ribose5P_isomerase_type_A"/>
</dbReference>
<evidence type="ECO:0000256" key="2">
    <source>
        <dbReference type="ARBA" id="ARBA00023235"/>
    </source>
</evidence>
<feature type="binding site" evidence="3">
    <location>
        <begin position="86"/>
        <end position="89"/>
    </location>
    <ligand>
        <name>substrate</name>
    </ligand>
</feature>
<feature type="binding site" evidence="3">
    <location>
        <begin position="99"/>
        <end position="102"/>
    </location>
    <ligand>
        <name>substrate</name>
    </ligand>
</feature>
<dbReference type="Pfam" id="PF06026">
    <property type="entry name" value="Rib_5-P_isom_A"/>
    <property type="match status" value="1"/>
</dbReference>
<dbReference type="UniPathway" id="UPA00115">
    <property type="reaction ID" value="UER00412"/>
</dbReference>
<dbReference type="InterPro" id="IPR037171">
    <property type="entry name" value="NagB/RpiA_transferase-like"/>
</dbReference>
<dbReference type="RefSeq" id="WP_246196423.1">
    <property type="nucleotide sequence ID" value="NZ_CP042997.1"/>
</dbReference>
<organism evidence="4 5">
    <name type="scientific">Aquisphaera giovannonii</name>
    <dbReference type="NCBI Taxonomy" id="406548"/>
    <lineage>
        <taxon>Bacteria</taxon>
        <taxon>Pseudomonadati</taxon>
        <taxon>Planctomycetota</taxon>
        <taxon>Planctomycetia</taxon>
        <taxon>Isosphaerales</taxon>
        <taxon>Isosphaeraceae</taxon>
        <taxon>Aquisphaera</taxon>
    </lineage>
</organism>
<dbReference type="Proteomes" id="UP000324233">
    <property type="component" value="Chromosome"/>
</dbReference>
<name>A0A5B9VXK0_9BACT</name>
<evidence type="ECO:0000256" key="3">
    <source>
        <dbReference type="HAMAP-Rule" id="MF_00170"/>
    </source>
</evidence>
<keyword evidence="5" id="KW-1185">Reference proteome</keyword>
<evidence type="ECO:0000313" key="4">
    <source>
        <dbReference type="EMBL" id="QEH33008.1"/>
    </source>
</evidence>
<protein>
    <recommendedName>
        <fullName evidence="3">Ribose-5-phosphate isomerase A</fullName>
        <ecNumber evidence="3">5.3.1.6</ecNumber>
    </recommendedName>
    <alternativeName>
        <fullName evidence="3">Phosphoriboisomerase A</fullName>
        <shortName evidence="3">PRI</shortName>
    </alternativeName>
</protein>
<sequence length="239" mass="25459">MASIEEPAKERAAREAAGLVQSGMTVGLGSGTTAAILVRRLGERMREEGLRFVGVPTSVATAELARGLGIPLRELDEVDALDINLDGADEVDPQFRMIKGRGGALLREKIVACVARRRVTVITQDKRVSRLGQKAPLPVEVSSIGLQHTERRLRAMGAVTRIRMGPPGVPFRTDGGNAIIDCTFAGRHEPEELDGLLRSVVGVFETGLFLGLCDLLVVGTDDGVEQVPSTSPRNRGCGG</sequence>
<dbReference type="GO" id="GO:0004751">
    <property type="term" value="F:ribose-5-phosphate isomerase activity"/>
    <property type="evidence" value="ECO:0007669"/>
    <property type="project" value="UniProtKB-UniRule"/>
</dbReference>
<dbReference type="NCBIfam" id="NF001924">
    <property type="entry name" value="PRK00702.1"/>
    <property type="match status" value="1"/>
</dbReference>
<dbReference type="Gene3D" id="3.30.70.260">
    <property type="match status" value="1"/>
</dbReference>
<evidence type="ECO:0000313" key="5">
    <source>
        <dbReference type="Proteomes" id="UP000324233"/>
    </source>
</evidence>
<keyword evidence="2 3" id="KW-0413">Isomerase</keyword>
<dbReference type="GO" id="GO:0006014">
    <property type="term" value="P:D-ribose metabolic process"/>
    <property type="evidence" value="ECO:0007669"/>
    <property type="project" value="TreeGrafter"/>
</dbReference>
<dbReference type="FunFam" id="3.40.50.1360:FF:000001">
    <property type="entry name" value="Ribose-5-phosphate isomerase A"/>
    <property type="match status" value="1"/>
</dbReference>
<feature type="binding site" evidence="3">
    <location>
        <position position="126"/>
    </location>
    <ligand>
        <name>substrate</name>
    </ligand>
</feature>
<dbReference type="GO" id="GO:0005829">
    <property type="term" value="C:cytosol"/>
    <property type="evidence" value="ECO:0007669"/>
    <property type="project" value="TreeGrafter"/>
</dbReference>
<comment type="pathway">
    <text evidence="3">Carbohydrate degradation; pentose phosphate pathway; D-ribose 5-phosphate from D-ribulose 5-phosphate (non-oxidative stage): step 1/1.</text>
</comment>
<dbReference type="PANTHER" id="PTHR11934">
    <property type="entry name" value="RIBOSE-5-PHOSPHATE ISOMERASE"/>
    <property type="match status" value="1"/>
</dbReference>
<comment type="similarity">
    <text evidence="3">Belongs to the ribose 5-phosphate isomerase family.</text>
</comment>
<feature type="active site" description="Proton acceptor" evidence="3">
    <location>
        <position position="108"/>
    </location>
</feature>
<dbReference type="SUPFAM" id="SSF75445">
    <property type="entry name" value="D-ribose-5-phosphate isomerase (RpiA), lid domain"/>
    <property type="match status" value="1"/>
</dbReference>
<dbReference type="KEGG" id="agv:OJF2_15030"/>
<dbReference type="Gene3D" id="3.40.50.1360">
    <property type="match status" value="1"/>
</dbReference>
<dbReference type="InterPro" id="IPR020672">
    <property type="entry name" value="Ribose5P_isomerase_typA_subgr"/>
</dbReference>
<dbReference type="AlphaFoldDB" id="A0A5B9VXK0"/>
<gene>
    <name evidence="3 4" type="primary">rpiA</name>
    <name evidence="4" type="ORF">OJF2_15030</name>
</gene>